<protein>
    <submittedName>
        <fullName evidence="2">Uncharacterized protein</fullName>
    </submittedName>
</protein>
<proteinExistence type="predicted"/>
<keyword evidence="1" id="KW-1133">Transmembrane helix</keyword>
<gene>
    <name evidence="2" type="ORF">MRM81_09515</name>
</gene>
<feature type="transmembrane region" description="Helical" evidence="1">
    <location>
        <begin position="118"/>
        <end position="145"/>
    </location>
</feature>
<feature type="transmembrane region" description="Helical" evidence="1">
    <location>
        <begin position="362"/>
        <end position="387"/>
    </location>
</feature>
<name>A0AAU6TPQ7_UNCXX</name>
<dbReference type="AlphaFoldDB" id="A0AAU6TPQ7"/>
<dbReference type="EMBL" id="CP095362">
    <property type="protein sequence ID" value="XAG63758.1"/>
    <property type="molecule type" value="Genomic_DNA"/>
</dbReference>
<sequence length="422" mass="47824">MKKVCFFDLPFVRQDSNAPPEHNYCRIIAGDKVFYTFTSQFSDDAVLKKLQEGDRVYIGARPLAGGSYWLHWLVSPEHGNLEPEMKSSGNLRGLRNLVIALVLMIFSVITFFQPLNNAFIGVLMIFIFTGGIWMLAIAVQGLMVANSRAMNHLLKGLTQVKAGNTTVCRQAEYLLADASVNMKHKRRWPADDRFNELDSVQPEDYRYAEQLTLTGVQGKIANLGSVRGFTGSGKSRRDYIDYHFLCRGLPFVLRSYYNSLTEDMNPLFFRQHPLFIADNDPVALTVNQQKGTITGMYNELDHSAYLKPEGMVVSSRQLKMIYKVFAGTFLLMLLIVLSFSINDLMSISGTPDKWDWLHAAKLQGGIMLMFIMIFSGIMLITEVIALLTRKYSAASARFVFTRQMLVQARQRNGKDPFVQEIN</sequence>
<keyword evidence="1" id="KW-0472">Membrane</keyword>
<evidence type="ECO:0000313" key="2">
    <source>
        <dbReference type="EMBL" id="XAG63758.1"/>
    </source>
</evidence>
<reference evidence="2" key="1">
    <citation type="submission" date="2022-03" db="EMBL/GenBank/DDBJ databases">
        <title>Sea Food Isolates.</title>
        <authorList>
            <person name="Li c."/>
        </authorList>
    </citation>
    <scope>NUCLEOTIDE SEQUENCE</scope>
    <source>
        <strain evidence="2">19GA11TI05</strain>
    </source>
</reference>
<feature type="transmembrane region" description="Helical" evidence="1">
    <location>
        <begin position="321"/>
        <end position="342"/>
    </location>
</feature>
<evidence type="ECO:0000256" key="1">
    <source>
        <dbReference type="SAM" id="Phobius"/>
    </source>
</evidence>
<keyword evidence="1" id="KW-0812">Transmembrane</keyword>
<accession>A0AAU6TPQ7</accession>
<organism evidence="2">
    <name type="scientific">bacterium 19GA11TI05</name>
    <dbReference type="NCBI Taxonomy" id="2920688"/>
    <lineage>
        <taxon>Bacteria</taxon>
    </lineage>
</organism>
<feature type="transmembrane region" description="Helical" evidence="1">
    <location>
        <begin position="94"/>
        <end position="112"/>
    </location>
</feature>